<dbReference type="GO" id="GO:0006874">
    <property type="term" value="P:intracellular calcium ion homeostasis"/>
    <property type="evidence" value="ECO:0007669"/>
    <property type="project" value="TreeGrafter"/>
</dbReference>
<comment type="caution">
    <text evidence="3">The sequence shown here is derived from an EMBL/GenBank/DDBJ whole genome shotgun (WGS) entry which is preliminary data.</text>
</comment>
<feature type="region of interest" description="Disordered" evidence="1">
    <location>
        <begin position="335"/>
        <end position="449"/>
    </location>
</feature>
<evidence type="ECO:0000313" key="3">
    <source>
        <dbReference type="EMBL" id="KAF3900994.1"/>
    </source>
</evidence>
<feature type="region of interest" description="Disordered" evidence="1">
    <location>
        <begin position="488"/>
        <end position="508"/>
    </location>
</feature>
<dbReference type="InterPro" id="IPR008942">
    <property type="entry name" value="ENTH_VHS"/>
</dbReference>
<feature type="compositionally biased region" description="Low complexity" evidence="1">
    <location>
        <begin position="408"/>
        <end position="423"/>
    </location>
</feature>
<dbReference type="PROSITE" id="PS51391">
    <property type="entry name" value="CID"/>
    <property type="match status" value="1"/>
</dbReference>
<feature type="compositionally biased region" description="Pro residues" evidence="1">
    <location>
        <begin position="429"/>
        <end position="442"/>
    </location>
</feature>
<dbReference type="EMBL" id="JAAQVJ010000005">
    <property type="protein sequence ID" value="KAF3900994.1"/>
    <property type="molecule type" value="Genomic_DNA"/>
</dbReference>
<dbReference type="InterPro" id="IPR006569">
    <property type="entry name" value="CID_dom"/>
</dbReference>
<evidence type="ECO:0000313" key="4">
    <source>
        <dbReference type="Proteomes" id="UP000749309"/>
    </source>
</evidence>
<feature type="compositionally biased region" description="Low complexity" evidence="1">
    <location>
        <begin position="570"/>
        <end position="589"/>
    </location>
</feature>
<feature type="compositionally biased region" description="Pro residues" evidence="1">
    <location>
        <begin position="490"/>
        <end position="502"/>
    </location>
</feature>
<dbReference type="Gene3D" id="1.25.40.90">
    <property type="match status" value="1"/>
</dbReference>
<accession>A0A9P4YN26</accession>
<proteinExistence type="predicted"/>
<sequence length="611" mass="67138">MSSHQIAVAKASFSAGLLRPDPQPVSGDEISRFHNELDTMMSHCSPAHIQICKSWLLKNVAPSSLRVGGLGKYFIALAEYLQQRPADKQGAQNGGDIKRGASPRRKMLHILYLLNDLLHHTKYHGPTSTSAFSTVAESLRPYLTTLFGRAGSYCRDNNTKYRKRVEDLIKLWENNAYYSTEYMKKLRDAVENFEAPGEKSATDGEAHAEQKKAETRNIPYVMPATHGDPNAPYYELPAGNMLPHIIPDSSATIRTQSLKPLQFAAGPADETLIKAVKSLLAEVDRIYDTNENESPELTIVDVDELGQTTTRNDMTGESLDSGTYYGWSREFCQNMKQRRSGKARSRSRSSSQSISSRRSASKRRRYSDSMSEDGRGRSHSSSSSISRGRRRRGLESRSRSPRRRPRTGRSASRSASYSPKPSATRGVSSPPPPPPPPPPPSSQPANQTQASYVNPQFPFIGAQQLSMLAMNPAQSVMFPPPVRPPNYHGPWPPPPPPPPPGISAPEGGLFPPAMNINMAMNMGMNMNLPAFPQNFPPSTIGGSMGGQQFIPPPHPPGANFAFSPPHPHQLHQGQQGEQSQPNQQGQHGQMYARNSSSGPNGMGRWNQGGWS</sequence>
<reference evidence="3" key="1">
    <citation type="submission" date="2020-03" db="EMBL/GenBank/DDBJ databases">
        <title>Whole Genome Sequence of Trichophyton interdigitale from India.</title>
        <authorList>
            <person name="Kumar P."/>
        </authorList>
    </citation>
    <scope>NUCLEOTIDE SEQUENCE</scope>
    <source>
        <strain evidence="3">UCMS-IGIB-CI14</strain>
    </source>
</reference>
<feature type="compositionally biased region" description="Low complexity" evidence="1">
    <location>
        <begin position="348"/>
        <end position="358"/>
    </location>
</feature>
<organism evidence="3 4">
    <name type="scientific">Trichophyton interdigitale</name>
    <dbReference type="NCBI Taxonomy" id="101480"/>
    <lineage>
        <taxon>Eukaryota</taxon>
        <taxon>Fungi</taxon>
        <taxon>Dikarya</taxon>
        <taxon>Ascomycota</taxon>
        <taxon>Pezizomycotina</taxon>
        <taxon>Eurotiomycetes</taxon>
        <taxon>Eurotiomycetidae</taxon>
        <taxon>Onygenales</taxon>
        <taxon>Arthrodermataceae</taxon>
        <taxon>Trichophyton</taxon>
    </lineage>
</organism>
<dbReference type="PANTHER" id="PTHR12323:SF0">
    <property type="entry name" value="CALCIUM HOMEOSTASIS ENDOPLASMIC RETICULUM PROTEIN"/>
    <property type="match status" value="1"/>
</dbReference>
<protein>
    <submittedName>
        <fullName evidence="3">CID domain-containing protein</fullName>
    </submittedName>
</protein>
<name>A0A9P4YN26_9EURO</name>
<feature type="domain" description="CID" evidence="2">
    <location>
        <begin position="25"/>
        <end position="194"/>
    </location>
</feature>
<dbReference type="AlphaFoldDB" id="A0A9P4YN26"/>
<feature type="compositionally biased region" description="Basic residues" evidence="1">
    <location>
        <begin position="336"/>
        <end position="347"/>
    </location>
</feature>
<gene>
    <name evidence="3" type="ORF">GY632_0274</name>
</gene>
<feature type="region of interest" description="Disordered" evidence="1">
    <location>
        <begin position="537"/>
        <end position="611"/>
    </location>
</feature>
<dbReference type="GO" id="GO:0048471">
    <property type="term" value="C:perinuclear region of cytoplasm"/>
    <property type="evidence" value="ECO:0007669"/>
    <property type="project" value="TreeGrafter"/>
</dbReference>
<evidence type="ECO:0000259" key="2">
    <source>
        <dbReference type="PROSITE" id="PS51391"/>
    </source>
</evidence>
<dbReference type="PANTHER" id="PTHR12323">
    <property type="entry name" value="SR-RELATED CTD ASSOCIATED FACTOR 6"/>
    <property type="match status" value="1"/>
</dbReference>
<evidence type="ECO:0000256" key="1">
    <source>
        <dbReference type="SAM" id="MobiDB-lite"/>
    </source>
</evidence>
<dbReference type="Pfam" id="PF04818">
    <property type="entry name" value="CID"/>
    <property type="match status" value="1"/>
</dbReference>
<dbReference type="Proteomes" id="UP000749309">
    <property type="component" value="Unassembled WGS sequence"/>
</dbReference>